<evidence type="ECO:0000259" key="9">
    <source>
        <dbReference type="PROSITE" id="PS50994"/>
    </source>
</evidence>
<dbReference type="OrthoDB" id="2013610at2759"/>
<keyword evidence="2" id="KW-0548">Nucleotidyltransferase</keyword>
<dbReference type="InterPro" id="IPR012337">
    <property type="entry name" value="RNaseH-like_sf"/>
</dbReference>
<dbReference type="GO" id="GO:0016787">
    <property type="term" value="F:hydrolase activity"/>
    <property type="evidence" value="ECO:0007669"/>
    <property type="project" value="UniProtKB-KW"/>
</dbReference>
<dbReference type="Pfam" id="PF17917">
    <property type="entry name" value="RT_RNaseH"/>
    <property type="match status" value="1"/>
</dbReference>
<dbReference type="Gene3D" id="3.30.70.270">
    <property type="match status" value="2"/>
</dbReference>
<comment type="caution">
    <text evidence="10">The sequence shown here is derived from an EMBL/GenBank/DDBJ whole genome shotgun (WGS) entry which is preliminary data.</text>
</comment>
<dbReference type="CDD" id="cd09274">
    <property type="entry name" value="RNase_HI_RT_Ty3"/>
    <property type="match status" value="1"/>
</dbReference>
<dbReference type="GO" id="GO:0003676">
    <property type="term" value="F:nucleic acid binding"/>
    <property type="evidence" value="ECO:0007669"/>
    <property type="project" value="InterPro"/>
</dbReference>
<dbReference type="CDD" id="cd00303">
    <property type="entry name" value="retropepsin_like"/>
    <property type="match status" value="1"/>
</dbReference>
<dbReference type="Pfam" id="PF00078">
    <property type="entry name" value="RVT_1"/>
    <property type="match status" value="1"/>
</dbReference>
<accession>A0A7J6NEE3</accession>
<dbReference type="Gene3D" id="3.30.420.10">
    <property type="entry name" value="Ribonuclease H-like superfamily/Ribonuclease H"/>
    <property type="match status" value="1"/>
</dbReference>
<name>A0A7J6NEE3_PEROL</name>
<dbReference type="Gene3D" id="1.10.340.70">
    <property type="match status" value="2"/>
</dbReference>
<organism evidence="10 11">
    <name type="scientific">Perkinsus olseni</name>
    <name type="common">Perkinsus atlanticus</name>
    <dbReference type="NCBI Taxonomy" id="32597"/>
    <lineage>
        <taxon>Eukaryota</taxon>
        <taxon>Sar</taxon>
        <taxon>Alveolata</taxon>
        <taxon>Perkinsozoa</taxon>
        <taxon>Perkinsea</taxon>
        <taxon>Perkinsida</taxon>
        <taxon>Perkinsidae</taxon>
        <taxon>Perkinsus</taxon>
    </lineage>
</organism>
<evidence type="ECO:0000313" key="10">
    <source>
        <dbReference type="EMBL" id="KAF4682268.1"/>
    </source>
</evidence>
<dbReference type="FunFam" id="3.30.420.10:FF:000032">
    <property type="entry name" value="Retrovirus-related Pol polyprotein from transposon 297-like Protein"/>
    <property type="match status" value="1"/>
</dbReference>
<dbReference type="Pfam" id="PF00665">
    <property type="entry name" value="rve"/>
    <property type="match status" value="1"/>
</dbReference>
<dbReference type="PANTHER" id="PTHR37984:SF5">
    <property type="entry name" value="PROTEIN NYNRIN-LIKE"/>
    <property type="match status" value="1"/>
</dbReference>
<dbReference type="GO" id="GO:0015074">
    <property type="term" value="P:DNA integration"/>
    <property type="evidence" value="ECO:0007669"/>
    <property type="project" value="InterPro"/>
</dbReference>
<evidence type="ECO:0000256" key="4">
    <source>
        <dbReference type="ARBA" id="ARBA00022759"/>
    </source>
</evidence>
<keyword evidence="5" id="KW-0378">Hydrolase</keyword>
<feature type="region of interest" description="Disordered" evidence="7">
    <location>
        <begin position="1573"/>
        <end position="1644"/>
    </location>
</feature>
<proteinExistence type="predicted"/>
<dbReference type="GO" id="GO:0003964">
    <property type="term" value="F:RNA-directed DNA polymerase activity"/>
    <property type="evidence" value="ECO:0007669"/>
    <property type="project" value="UniProtKB-KW"/>
</dbReference>
<sequence>MVARRVVPREVEIRPVTGPSLMTIDRSICTFLGMTPLTVEAYDGDKARKGMAPDRVDPRFPFRVEALVVDSLAYDLILGHDFMSHYGLDIQYSATPIQIVGNPPLKEPSSLPWFVEHPVQAANLKGKAESYCLSSQHTSRAATSPDNDSFDLSCPEYLVAGAGTKINVVPLTDEELREKGWPVSRSSSAPTPSATSIPPASDLLAAGMWPPPGYEDTDDLQDDPLADPLRFAVPDFRDTSIQLPGNLHSYIAVSYIAGFVHDCFVHDICDAAASHMSSSVMAAPPAPLLPFTPTPIRTWDHRHASRELYQFRYYHHLLRPKNLTAASTEAPNMNGAKLNSWVSRGRYFVGNQGGVIQLPEFCSSPSEEQRPVAALCEEFSDLFAVRPGFCNSASHCINTGSNPPLCERVRPLPHRWREEVSAMLQEMESLGVIRRSTSPWRFPCVFVPKKNGKVRMCIDYRGLNRLCETEAYPVPRPDDVQEHLGNAKYFTTLDLRSGYWQVPVRPEDQAKTAFCPGPGFPLYEWLRMPFGLASAPATFQRLMDSLVGDLPFVKCYLDDLLIFSSSLEEHLAHLRQVFELLRAAGLTIAAEKCAIAETSVDYLGHTFGPSGMTPDIKKVETILRWPVPGSVPELRSFLGLANYYRGFLPHFSERTRPLYELLTESIKLKTSALLPWTDTCEAAMVDVKENLDRLPLLTYPDFTRPFQLITDASDVAIGGVLEQDGAPLSFFSQALTSTQRRWPVYEREAFAIFRSLERFRNLLLWYPLELIVFTDHKPLTFLETSTTPKVQRWMLSLCQYSFSIQYRPGKDNVVADALSRLPSARSDMDIEQPEPPVHSAAMLAPVCLGSGLVYQLDMETLKKEQFADSNLWWVMKKLLGERSDDRHERFSLYAARLLEFSLEDGALMYTREVCDGRQPQAVPVIPSSLKDRMLYEAHELQGHQGLQATRRWLQSRCYWLDMEDDVRLHLYCCSKCFPSTTDSEGEEPYRPAMMATLASFVLDDSSARPVVAGNVSGVRPVIPSALVTASEEWSREDIRLRQDEDDVIRLVKERLRDQQPFGRAAMRDPLFRPYRKLWSVLFLDDLDLLVRMVKYLPDDEKSYVPVIPESLRKPLLYKFHDLGGHFGKQHMWDRMRRLCFWPGMNVDITDYVAQCDRCLTIKARQQPASALVPFPVGAPWHTIAVDFLFVGPSNEGSTKLLVIVDHFTRWADAYVVKGEGSIDALAPLLQLFSQFGPPARILSDQGPGFESDVFCNALKILGISKVRSTPHHPSSNGHVERFNSTILNLLRTATQTLGDWQGHLRSVLWQYNTCPHSATGFSPFYLMYGRDPPQTLLPSLYQYSSLMHDPTSYAAYLARARAKIADIVDEWVTANGAPHRLAANQPLSHRRHFVGQRVRLKIFHGNNAPARKLLPKWQADWYIFKFVAGSNNKTVVVRHFPDMKEKVISTDYILADPVQPDIVPAQLNIVRMDPPVNEAPVVPLYPLLEVSSASSEARGAPSDRSARDEASSDRAEVGSPLSAVQGEAPVYWVAQDRGNPLGSPAIPAAPSVAAPSVPSVVPEVRSPQLGDVLVDDAFGPDIPSLHSEGSRPSDRQGTSVLTPASAPSSSTPASTPSSVAPVMRSPSTPGSTPSSEDPMSLLGLPVQQNVPADVVEPVPPAPVAESVQPAQPPLRVTRTGRDFAGREVLDFLIDYFSFGASV</sequence>
<evidence type="ECO:0000256" key="1">
    <source>
        <dbReference type="ARBA" id="ARBA00022679"/>
    </source>
</evidence>
<feature type="compositionally biased region" description="Low complexity" evidence="7">
    <location>
        <begin position="182"/>
        <end position="201"/>
    </location>
</feature>
<feature type="compositionally biased region" description="Low complexity" evidence="7">
    <location>
        <begin position="1598"/>
        <end position="1635"/>
    </location>
</feature>
<dbReference type="InterPro" id="IPR050951">
    <property type="entry name" value="Retrovirus_Pol_polyprotein"/>
</dbReference>
<feature type="region of interest" description="Disordered" evidence="7">
    <location>
        <begin position="179"/>
        <end position="201"/>
    </location>
</feature>
<evidence type="ECO:0000256" key="7">
    <source>
        <dbReference type="SAM" id="MobiDB-lite"/>
    </source>
</evidence>
<dbReference type="InterPro" id="IPR036397">
    <property type="entry name" value="RNaseH_sf"/>
</dbReference>
<dbReference type="InterPro" id="IPR043128">
    <property type="entry name" value="Rev_trsase/Diguanyl_cyclase"/>
</dbReference>
<protein>
    <recommendedName>
        <fullName evidence="12">Reverse transcriptase</fullName>
    </recommendedName>
</protein>
<dbReference type="Proteomes" id="UP000541610">
    <property type="component" value="Unassembled WGS sequence"/>
</dbReference>
<dbReference type="InterPro" id="IPR001584">
    <property type="entry name" value="Integrase_cat-core"/>
</dbReference>
<dbReference type="PANTHER" id="PTHR37984">
    <property type="entry name" value="PROTEIN CBG26694"/>
    <property type="match status" value="1"/>
</dbReference>
<dbReference type="InterPro" id="IPR041588">
    <property type="entry name" value="Integrase_H2C2"/>
</dbReference>
<reference evidence="10 11" key="1">
    <citation type="submission" date="2020-04" db="EMBL/GenBank/DDBJ databases">
        <title>Perkinsus olseni comparative genomics.</title>
        <authorList>
            <person name="Bogema D.R."/>
        </authorList>
    </citation>
    <scope>NUCLEOTIDE SEQUENCE [LARGE SCALE GENOMIC DNA]</scope>
    <source>
        <strain evidence="10">00978-12</strain>
    </source>
</reference>
<evidence type="ECO:0000256" key="6">
    <source>
        <dbReference type="ARBA" id="ARBA00022918"/>
    </source>
</evidence>
<feature type="region of interest" description="Disordered" evidence="7">
    <location>
        <begin position="1495"/>
        <end position="1521"/>
    </location>
</feature>
<dbReference type="FunFam" id="1.10.340.70:FF:000001">
    <property type="entry name" value="Retrovirus-related Pol polyprotein from transposon gypsy-like Protein"/>
    <property type="match status" value="1"/>
</dbReference>
<evidence type="ECO:0000313" key="11">
    <source>
        <dbReference type="Proteomes" id="UP000541610"/>
    </source>
</evidence>
<keyword evidence="4" id="KW-0255">Endonuclease</keyword>
<evidence type="ECO:0000256" key="3">
    <source>
        <dbReference type="ARBA" id="ARBA00022722"/>
    </source>
</evidence>
<evidence type="ECO:0000256" key="5">
    <source>
        <dbReference type="ARBA" id="ARBA00022801"/>
    </source>
</evidence>
<gene>
    <name evidence="10" type="ORF">FOZ60_010803</name>
</gene>
<feature type="domain" description="Integrase catalytic" evidence="9">
    <location>
        <begin position="1175"/>
        <end position="1331"/>
    </location>
</feature>
<feature type="domain" description="Reverse transcriptase" evidence="8">
    <location>
        <begin position="428"/>
        <end position="607"/>
    </location>
</feature>
<feature type="compositionally biased region" description="Basic and acidic residues" evidence="7">
    <location>
        <begin position="1504"/>
        <end position="1516"/>
    </location>
</feature>
<dbReference type="InterPro" id="IPR000477">
    <property type="entry name" value="RT_dom"/>
</dbReference>
<keyword evidence="6" id="KW-0695">RNA-directed DNA polymerase</keyword>
<evidence type="ECO:0000259" key="8">
    <source>
        <dbReference type="PROSITE" id="PS50878"/>
    </source>
</evidence>
<dbReference type="FunFam" id="3.30.70.270:FF:000020">
    <property type="entry name" value="Transposon Tf2-6 polyprotein-like Protein"/>
    <property type="match status" value="1"/>
</dbReference>
<dbReference type="SUPFAM" id="SSF53098">
    <property type="entry name" value="Ribonuclease H-like"/>
    <property type="match status" value="1"/>
</dbReference>
<feature type="region of interest" description="Disordered" evidence="7">
    <location>
        <begin position="1654"/>
        <end position="1673"/>
    </location>
</feature>
<dbReference type="InterPro" id="IPR043502">
    <property type="entry name" value="DNA/RNA_pol_sf"/>
</dbReference>
<dbReference type="EMBL" id="JABANP010000446">
    <property type="protein sequence ID" value="KAF4682268.1"/>
    <property type="molecule type" value="Genomic_DNA"/>
</dbReference>
<dbReference type="InterPro" id="IPR041373">
    <property type="entry name" value="RT_RNaseH"/>
</dbReference>
<dbReference type="SUPFAM" id="SSF56672">
    <property type="entry name" value="DNA/RNA polymerases"/>
    <property type="match status" value="1"/>
</dbReference>
<dbReference type="GO" id="GO:0004519">
    <property type="term" value="F:endonuclease activity"/>
    <property type="evidence" value="ECO:0007669"/>
    <property type="project" value="UniProtKB-KW"/>
</dbReference>
<keyword evidence="3" id="KW-0540">Nuclease</keyword>
<evidence type="ECO:0000256" key="2">
    <source>
        <dbReference type="ARBA" id="ARBA00022695"/>
    </source>
</evidence>
<dbReference type="PROSITE" id="PS50994">
    <property type="entry name" value="INTEGRASE"/>
    <property type="match status" value="1"/>
</dbReference>
<dbReference type="PROSITE" id="PS50878">
    <property type="entry name" value="RT_POL"/>
    <property type="match status" value="1"/>
</dbReference>
<evidence type="ECO:0008006" key="12">
    <source>
        <dbReference type="Google" id="ProtNLM"/>
    </source>
</evidence>
<dbReference type="Gene3D" id="3.10.10.10">
    <property type="entry name" value="HIV Type 1 Reverse Transcriptase, subunit A, domain 1"/>
    <property type="match status" value="1"/>
</dbReference>
<keyword evidence="1" id="KW-0808">Transferase</keyword>
<dbReference type="CDD" id="cd01647">
    <property type="entry name" value="RT_LTR"/>
    <property type="match status" value="1"/>
</dbReference>
<dbReference type="Pfam" id="PF17921">
    <property type="entry name" value="Integrase_H2C2"/>
    <property type="match status" value="2"/>
</dbReference>